<gene>
    <name evidence="4" type="ordered locus">Desde_1875</name>
</gene>
<comment type="similarity">
    <text evidence="1">Belongs to the CdaR family.</text>
</comment>
<feature type="domain" description="CdaR GGDEF-like" evidence="3">
    <location>
        <begin position="161"/>
        <end position="295"/>
    </location>
</feature>
<organism evidence="4 5">
    <name type="scientific">Desulfitobacterium dehalogenans (strain ATCC 51507 / DSM 9161 / JW/IU-DC1)</name>
    <dbReference type="NCBI Taxonomy" id="756499"/>
    <lineage>
        <taxon>Bacteria</taxon>
        <taxon>Bacillati</taxon>
        <taxon>Bacillota</taxon>
        <taxon>Clostridia</taxon>
        <taxon>Eubacteriales</taxon>
        <taxon>Desulfitobacteriaceae</taxon>
        <taxon>Desulfitobacterium</taxon>
    </lineage>
</organism>
<dbReference type="STRING" id="756499.Desde_1875"/>
<dbReference type="RefSeq" id="WP_014793755.1">
    <property type="nucleotide sequence ID" value="NC_018017.1"/>
</dbReference>
<protein>
    <submittedName>
        <fullName evidence="4">Sugar diacid utilization regulator</fullName>
    </submittedName>
</protein>
<dbReference type="InterPro" id="IPR025736">
    <property type="entry name" value="PucR_C-HTH_dom"/>
</dbReference>
<dbReference type="Pfam" id="PF13556">
    <property type="entry name" value="HTH_30"/>
    <property type="match status" value="1"/>
</dbReference>
<dbReference type="eggNOG" id="COG3835">
    <property type="taxonomic scope" value="Bacteria"/>
</dbReference>
<dbReference type="OrthoDB" id="143422at2"/>
<dbReference type="Gene3D" id="1.10.10.2840">
    <property type="entry name" value="PucR C-terminal helix-turn-helix domain"/>
    <property type="match status" value="1"/>
</dbReference>
<evidence type="ECO:0000259" key="3">
    <source>
        <dbReference type="Pfam" id="PF17853"/>
    </source>
</evidence>
<dbReference type="HOGENOM" id="CLU_017436_3_1_9"/>
<dbReference type="AlphaFoldDB" id="I4A8I2"/>
<dbReference type="InterPro" id="IPR042070">
    <property type="entry name" value="PucR_C-HTH_sf"/>
</dbReference>
<accession>I4A8I2</accession>
<dbReference type="PANTHER" id="PTHR33744:SF1">
    <property type="entry name" value="DNA-BINDING TRANSCRIPTIONAL ACTIVATOR ADER"/>
    <property type="match status" value="1"/>
</dbReference>
<dbReference type="EMBL" id="CP003348">
    <property type="protein sequence ID" value="AFM00267.1"/>
    <property type="molecule type" value="Genomic_DNA"/>
</dbReference>
<proteinExistence type="inferred from homology"/>
<feature type="domain" description="PucR C-terminal helix-turn-helix" evidence="2">
    <location>
        <begin position="345"/>
        <end position="403"/>
    </location>
</feature>
<evidence type="ECO:0000313" key="4">
    <source>
        <dbReference type="EMBL" id="AFM00267.1"/>
    </source>
</evidence>
<reference evidence="5" key="1">
    <citation type="submission" date="2012-06" db="EMBL/GenBank/DDBJ databases">
        <title>Complete sequence of Desulfitobacterium dehalogenans ATCC 51507.</title>
        <authorList>
            <person name="Lucas S."/>
            <person name="Han J."/>
            <person name="Lapidus A."/>
            <person name="Cheng J.-F."/>
            <person name="Goodwin L."/>
            <person name="Pitluck S."/>
            <person name="Peters L."/>
            <person name="Ovchinnikova G."/>
            <person name="Teshima H."/>
            <person name="Detter J.C."/>
            <person name="Han C."/>
            <person name="Tapia R."/>
            <person name="Land M."/>
            <person name="Hauser L."/>
            <person name="Kyrpides N."/>
            <person name="Ivanova N."/>
            <person name="Pagani I."/>
            <person name="Kruse T."/>
            <person name="de Vos W.M."/>
            <person name="Smidt H."/>
            <person name="Woyke T."/>
        </authorList>
    </citation>
    <scope>NUCLEOTIDE SEQUENCE [LARGE SCALE GENOMIC DNA]</scope>
    <source>
        <strain evidence="5">ATCC 51507 / DSM 9161 / JW/IU-DC1</strain>
    </source>
</reference>
<sequence>MEEKAGDVSILNYMEELLIASGQGLQALTDALAKILRLPILISTSGYNLISSSLSCPDLDSFHTDIVSARIDNETSFFCKLSAGTFHSNAWGRAIAPAGRVIGYIFIFVDDADSNAIMEAHKLIIKAAASLCAVHLQSRVELLKEQQKHQESFLYDLLYGNLKTEEEIVASGATWGWNFTLPHTAIILTIPELDIHSPDKHLMDILNHFTEKALIDRYYKKLPTLIRHNELIVLLPSEEWKQPAQKKEILALMDILLAQLTATELKNRVICGVGQTYVKATNLFRSYQEAKVSLELGTVMGIAVPFFSDIGVERIFYKHDLEDLKEYYAHVLGELHKQDDEELSLISVLESFAENQFEVTKTAEALFLHRNTLRYRLNKIETILGRSLNDHNTRFDIMAALKIKRLHKMDEEL</sequence>
<keyword evidence="5" id="KW-1185">Reference proteome</keyword>
<reference evidence="4 5" key="2">
    <citation type="journal article" date="2015" name="J. Bacteriol.">
        <title>Genomic, proteomic, and biochemical analysis of the organohalide respiratory pathway in Desulfitobacterium dehalogenans.</title>
        <authorList>
            <person name="Kruse T."/>
            <person name="van de Pas B.A."/>
            <person name="Atteia A."/>
            <person name="Krab K."/>
            <person name="Hagen W.R."/>
            <person name="Goodwin L."/>
            <person name="Chain P."/>
            <person name="Boeren S."/>
            <person name="Maphosa F."/>
            <person name="Schraa G."/>
            <person name="de Vos W.M."/>
            <person name="van der Oost J."/>
            <person name="Smidt H."/>
            <person name="Stams A.J."/>
        </authorList>
    </citation>
    <scope>NUCLEOTIDE SEQUENCE [LARGE SCALE GENOMIC DNA]</scope>
    <source>
        <strain evidence="5">ATCC 51507 / DSM 9161 / JW/IU-DC1</strain>
    </source>
</reference>
<dbReference type="Pfam" id="PF17853">
    <property type="entry name" value="GGDEF_2"/>
    <property type="match status" value="1"/>
</dbReference>
<evidence type="ECO:0000259" key="2">
    <source>
        <dbReference type="Pfam" id="PF13556"/>
    </source>
</evidence>
<dbReference type="PANTHER" id="PTHR33744">
    <property type="entry name" value="CARBOHYDRATE DIACID REGULATOR"/>
    <property type="match status" value="1"/>
</dbReference>
<dbReference type="InterPro" id="IPR041522">
    <property type="entry name" value="CdaR_GGDEF"/>
</dbReference>
<dbReference type="KEGG" id="ddh:Desde_1875"/>
<evidence type="ECO:0000256" key="1">
    <source>
        <dbReference type="ARBA" id="ARBA00006754"/>
    </source>
</evidence>
<dbReference type="InterPro" id="IPR051448">
    <property type="entry name" value="CdaR-like_regulators"/>
</dbReference>
<name>I4A8I2_DESDJ</name>
<dbReference type="Proteomes" id="UP000006053">
    <property type="component" value="Chromosome"/>
</dbReference>
<evidence type="ECO:0000313" key="5">
    <source>
        <dbReference type="Proteomes" id="UP000006053"/>
    </source>
</evidence>